<evidence type="ECO:0000313" key="5">
    <source>
        <dbReference type="Proteomes" id="UP000701853"/>
    </source>
</evidence>
<keyword evidence="5" id="KW-1185">Reference proteome</keyword>
<evidence type="ECO:0008006" key="6">
    <source>
        <dbReference type="Google" id="ProtNLM"/>
    </source>
</evidence>
<proteinExistence type="inferred from homology"/>
<dbReference type="EMBL" id="JAHUZN010000003">
    <property type="protein sequence ID" value="KAG8498799.1"/>
    <property type="molecule type" value="Genomic_DNA"/>
</dbReference>
<organism evidence="4 5">
    <name type="scientific">Gossypium anomalum</name>
    <dbReference type="NCBI Taxonomy" id="47600"/>
    <lineage>
        <taxon>Eukaryota</taxon>
        <taxon>Viridiplantae</taxon>
        <taxon>Streptophyta</taxon>
        <taxon>Embryophyta</taxon>
        <taxon>Tracheophyta</taxon>
        <taxon>Spermatophyta</taxon>
        <taxon>Magnoliopsida</taxon>
        <taxon>eudicotyledons</taxon>
        <taxon>Gunneridae</taxon>
        <taxon>Pentapetalae</taxon>
        <taxon>rosids</taxon>
        <taxon>malvids</taxon>
        <taxon>Malvales</taxon>
        <taxon>Malvaceae</taxon>
        <taxon>Malvoideae</taxon>
        <taxon>Gossypium</taxon>
    </lineage>
</organism>
<dbReference type="Proteomes" id="UP000701853">
    <property type="component" value="Chromosome 3"/>
</dbReference>
<reference evidence="4 5" key="1">
    <citation type="journal article" date="2021" name="bioRxiv">
        <title>The Gossypium anomalum genome as a resource for cotton improvement and evolutionary analysis of hybrid incompatibility.</title>
        <authorList>
            <person name="Grover C.E."/>
            <person name="Yuan D."/>
            <person name="Arick M.A."/>
            <person name="Miller E.R."/>
            <person name="Hu G."/>
            <person name="Peterson D.G."/>
            <person name="Wendel J.F."/>
            <person name="Udall J.A."/>
        </authorList>
    </citation>
    <scope>NUCLEOTIDE SEQUENCE [LARGE SCALE GENOMIC DNA]</scope>
    <source>
        <strain evidence="4">JFW-Udall</strain>
        <tissue evidence="4">Leaf</tissue>
    </source>
</reference>
<feature type="repeat" description="PPR" evidence="3">
    <location>
        <begin position="561"/>
        <end position="595"/>
    </location>
</feature>
<feature type="repeat" description="PPR" evidence="3">
    <location>
        <begin position="596"/>
        <end position="630"/>
    </location>
</feature>
<dbReference type="SUPFAM" id="SSF81901">
    <property type="entry name" value="HCP-like"/>
    <property type="match status" value="1"/>
</dbReference>
<dbReference type="PROSITE" id="PS51375">
    <property type="entry name" value="PPR"/>
    <property type="match status" value="12"/>
</dbReference>
<comment type="similarity">
    <text evidence="1">Belongs to the PPR family. P subfamily.</text>
</comment>
<evidence type="ECO:0000256" key="1">
    <source>
        <dbReference type="ARBA" id="ARBA00007626"/>
    </source>
</evidence>
<feature type="repeat" description="PPR" evidence="3">
    <location>
        <begin position="328"/>
        <end position="362"/>
    </location>
</feature>
<evidence type="ECO:0000256" key="2">
    <source>
        <dbReference type="ARBA" id="ARBA00022737"/>
    </source>
</evidence>
<dbReference type="Gene3D" id="1.25.40.10">
    <property type="entry name" value="Tetratricopeptide repeat domain"/>
    <property type="match status" value="6"/>
</dbReference>
<feature type="repeat" description="PPR" evidence="3">
    <location>
        <begin position="258"/>
        <end position="292"/>
    </location>
</feature>
<dbReference type="PANTHER" id="PTHR47933:SF11">
    <property type="entry name" value="PENTATRICOPEPTIDE REPEAT-CONTAINING PROTEIN 2"/>
    <property type="match status" value="1"/>
</dbReference>
<feature type="repeat" description="PPR" evidence="3">
    <location>
        <begin position="526"/>
        <end position="560"/>
    </location>
</feature>
<dbReference type="PANTHER" id="PTHR47933">
    <property type="entry name" value="PENTATRICOPEPTIDE REPEAT-CONTAINING PROTEIN 1, MITOCHONDRIAL"/>
    <property type="match status" value="1"/>
</dbReference>
<dbReference type="NCBIfam" id="TIGR00756">
    <property type="entry name" value="PPR"/>
    <property type="match status" value="11"/>
</dbReference>
<feature type="repeat" description="PPR" evidence="3">
    <location>
        <begin position="469"/>
        <end position="503"/>
    </location>
</feature>
<keyword evidence="2" id="KW-0677">Repeat</keyword>
<sequence length="819" mass="93304">MLNKWKPFSFLAKPHVCSLLSSLTFFKPSVSVARLVEEEPSLSTLLKTLFPRSFLAGDYFRNVVLSLDQLQVDKIINSLRVESPDFAVVFFVLMRNEYRFRHSRFSRFVVAHVLAGQRRHEELRFVVEQMLKEEGSGSAPSLCELLLNGFRDWDQKSLVWDMLAFVYSRFEMVHDALYVLAKMKDLKLHASILTYNSLLYNLRHAYIMWDVYNEIKVAGATQSKQTNSIVIDGLCSQSKLQDAVSFLRETEAKGLGPSVVSLNTIMSRYCKLGFTDVAKSFFCMMLKYGLLPDAYSYNILIHGLCIAGSMEEALELTTDMEKHGVEPDIVTYNILMKGFDLLGQMGGAWMVIQRMLDKGLNPMLKMLSRGFQLSALSYCVLLSSLCKIGQVHEALVLFYEMENHGVEPDHITYSILIHGLCKQGEVQSALLLYKEMCSRSIPQIHIQNGMVLEARMYFDSLVMNDCAHDIVLYNIMIDGYVKHGNLEEAVELYRLITEKGITPTTKNFTEARRLMETIRLLGLEPTAVTYTTLLNAYCKDGNRRCMLELLQEMHANGIRPTHVTYTVIIKGLCKQRKLQEAVQLLEDMRIEGLNPDQVTYNTIIQCFCKARNIKTAFKLLNEMRLNNLEPTPVTYSILINGLCVYGNLKDANKVDYTQIIKAHCVKGDVHRAFMFFRLMMEMGFEISIKDYTAVINRLCKRCLITEAQQFFSIMLCHGISPDQEICEALLDAYQQCGDIISGRGLIEVKKSQHVALGQGREDQDLGGWVWAGNSGNDWRGMADTYSNSVNPDLHRRGPIEKTSKLCELKDNQNPAIEWN</sequence>
<dbReference type="InterPro" id="IPR011990">
    <property type="entry name" value="TPR-like_helical_dom_sf"/>
</dbReference>
<feature type="repeat" description="PPR" evidence="3">
    <location>
        <begin position="687"/>
        <end position="721"/>
    </location>
</feature>
<feature type="repeat" description="PPR" evidence="3">
    <location>
        <begin position="223"/>
        <end position="257"/>
    </location>
</feature>
<dbReference type="OrthoDB" id="185373at2759"/>
<dbReference type="AlphaFoldDB" id="A0A8J5ZW53"/>
<accession>A0A8J5ZW53</accession>
<feature type="repeat" description="PPR" evidence="3">
    <location>
        <begin position="652"/>
        <end position="686"/>
    </location>
</feature>
<dbReference type="GO" id="GO:0003729">
    <property type="term" value="F:mRNA binding"/>
    <property type="evidence" value="ECO:0007669"/>
    <property type="project" value="TreeGrafter"/>
</dbReference>
<feature type="repeat" description="PPR" evidence="3">
    <location>
        <begin position="374"/>
        <end position="408"/>
    </location>
</feature>
<gene>
    <name evidence="4" type="ORF">CXB51_005699</name>
</gene>
<dbReference type="Pfam" id="PF01535">
    <property type="entry name" value="PPR"/>
    <property type="match status" value="4"/>
</dbReference>
<dbReference type="InterPro" id="IPR051240">
    <property type="entry name" value="Mito_RNA-Proc/Resp"/>
</dbReference>
<protein>
    <recommendedName>
        <fullName evidence="6">Pentatricopeptide repeat-containing protein</fullName>
    </recommendedName>
</protein>
<dbReference type="Pfam" id="PF13041">
    <property type="entry name" value="PPR_2"/>
    <property type="match status" value="5"/>
</dbReference>
<feature type="repeat" description="PPR" evidence="3">
    <location>
        <begin position="293"/>
        <end position="327"/>
    </location>
</feature>
<dbReference type="InterPro" id="IPR002885">
    <property type="entry name" value="PPR_rpt"/>
</dbReference>
<name>A0A8J5ZW53_9ROSI</name>
<evidence type="ECO:0000313" key="4">
    <source>
        <dbReference type="EMBL" id="KAG8498799.1"/>
    </source>
</evidence>
<evidence type="ECO:0000256" key="3">
    <source>
        <dbReference type="PROSITE-ProRule" id="PRU00708"/>
    </source>
</evidence>
<comment type="caution">
    <text evidence="4">The sequence shown here is derived from an EMBL/GenBank/DDBJ whole genome shotgun (WGS) entry which is preliminary data.</text>
</comment>
<feature type="repeat" description="PPR" evidence="3">
    <location>
        <begin position="409"/>
        <end position="443"/>
    </location>
</feature>